<dbReference type="Proteomes" id="UP000775872">
    <property type="component" value="Unassembled WGS sequence"/>
</dbReference>
<feature type="compositionally biased region" description="Basic and acidic residues" evidence="1">
    <location>
        <begin position="52"/>
        <end position="67"/>
    </location>
</feature>
<evidence type="ECO:0000256" key="1">
    <source>
        <dbReference type="SAM" id="MobiDB-lite"/>
    </source>
</evidence>
<feature type="compositionally biased region" description="Acidic residues" evidence="1">
    <location>
        <begin position="75"/>
        <end position="90"/>
    </location>
</feature>
<feature type="compositionally biased region" description="Basic and acidic residues" evidence="1">
    <location>
        <begin position="131"/>
        <end position="142"/>
    </location>
</feature>
<name>A0A9N9Z6X5_9HYPO</name>
<proteinExistence type="predicted"/>
<evidence type="ECO:0000313" key="3">
    <source>
        <dbReference type="Proteomes" id="UP000775872"/>
    </source>
</evidence>
<organism evidence="2 3">
    <name type="scientific">Clonostachys solani</name>
    <dbReference type="NCBI Taxonomy" id="160281"/>
    <lineage>
        <taxon>Eukaryota</taxon>
        <taxon>Fungi</taxon>
        <taxon>Dikarya</taxon>
        <taxon>Ascomycota</taxon>
        <taxon>Pezizomycotina</taxon>
        <taxon>Sordariomycetes</taxon>
        <taxon>Hypocreomycetidae</taxon>
        <taxon>Hypocreales</taxon>
        <taxon>Bionectriaceae</taxon>
        <taxon>Clonostachys</taxon>
    </lineage>
</organism>
<gene>
    <name evidence="2" type="ORF">CSOL1703_00002462</name>
</gene>
<dbReference type="AlphaFoldDB" id="A0A9N9Z6X5"/>
<keyword evidence="3" id="KW-1185">Reference proteome</keyword>
<reference evidence="2" key="1">
    <citation type="submission" date="2021-10" db="EMBL/GenBank/DDBJ databases">
        <authorList>
            <person name="Piombo E."/>
        </authorList>
    </citation>
    <scope>NUCLEOTIDE SEQUENCE</scope>
</reference>
<dbReference type="EMBL" id="CABFOC020000035">
    <property type="protein sequence ID" value="CAH0050490.1"/>
    <property type="molecule type" value="Genomic_DNA"/>
</dbReference>
<accession>A0A9N9Z6X5</accession>
<comment type="caution">
    <text evidence="2">The sequence shown here is derived from an EMBL/GenBank/DDBJ whole genome shotgun (WGS) entry which is preliminary data.</text>
</comment>
<feature type="compositionally biased region" description="Basic and acidic residues" evidence="1">
    <location>
        <begin position="105"/>
        <end position="123"/>
    </location>
</feature>
<protein>
    <submittedName>
        <fullName evidence="2">Uncharacterized protein</fullName>
    </submittedName>
</protein>
<feature type="region of interest" description="Disordered" evidence="1">
    <location>
        <begin position="1"/>
        <end position="142"/>
    </location>
</feature>
<dbReference type="OrthoDB" id="5151970at2759"/>
<evidence type="ECO:0000313" key="2">
    <source>
        <dbReference type="EMBL" id="CAH0050490.1"/>
    </source>
</evidence>
<sequence>MAESKKTEDVELSIMKPPSTTSADSPKPSADTEDESSAEQPAKAQGFVLPRFDFERPQRFMDPERYLIEIIQQVQDDDAEMDEEEPDETDDKSSSSDNPSDEEPSNDKPPDEKLPDEKTSDEKISDEETSDEKASDEKISEK</sequence>